<sequence>MKRTKKKPQSASAPLHVVPKQDPDGLRACFAENSQLLLPMLDLIQNTRASIDELMHEAGRS</sequence>
<dbReference type="AlphaFoldDB" id="A0A7X1TK92"/>
<comment type="caution">
    <text evidence="4">The sequence shown here is derived from an EMBL/GenBank/DDBJ whole genome shotgun (WGS) entry which is preliminary data.</text>
</comment>
<accession>A0A7X1TK92</accession>
<evidence type="ECO:0000313" key="6">
    <source>
        <dbReference type="EMBL" id="MPW23869.1"/>
    </source>
</evidence>
<proteinExistence type="predicted"/>
<keyword evidence="7" id="KW-1185">Reference proteome</keyword>
<gene>
    <name evidence="2" type="ORF">GCT13_20735</name>
    <name evidence="3" type="ORF">GCT13_31830</name>
    <name evidence="4" type="ORF">GCT13_37345</name>
    <name evidence="5" type="ORF">GCT13_43350</name>
    <name evidence="6" type="ORF">GCT13_46155</name>
</gene>
<evidence type="ECO:0000313" key="5">
    <source>
        <dbReference type="EMBL" id="MPW23406.1"/>
    </source>
</evidence>
<organism evidence="4 7">
    <name type="scientific">Paraburkholderia franconis</name>
    <dbReference type="NCBI Taxonomy" id="2654983"/>
    <lineage>
        <taxon>Bacteria</taxon>
        <taxon>Pseudomonadati</taxon>
        <taxon>Pseudomonadota</taxon>
        <taxon>Betaproteobacteria</taxon>
        <taxon>Burkholderiales</taxon>
        <taxon>Burkholderiaceae</taxon>
        <taxon>Paraburkholderia</taxon>
    </lineage>
</organism>
<dbReference type="EMBL" id="WHNP01000108">
    <property type="protein sequence ID" value="MPW23406.1"/>
    <property type="molecule type" value="Genomic_DNA"/>
</dbReference>
<evidence type="ECO:0000313" key="7">
    <source>
        <dbReference type="Proteomes" id="UP000484381"/>
    </source>
</evidence>
<name>A0A7X1TK92_9BURK</name>
<evidence type="ECO:0000256" key="1">
    <source>
        <dbReference type="SAM" id="MobiDB-lite"/>
    </source>
</evidence>
<reference evidence="4 7" key="1">
    <citation type="submission" date="2019-10" db="EMBL/GenBank/DDBJ databases">
        <title>Paraburkholderia sp. isolated from nodules of Mimosa pudica from Brazilian Atlantic Forest soils.</title>
        <authorList>
            <person name="Paulitsch F."/>
            <person name="Hungria M."/>
            <person name="Dall'Agnol R."/>
        </authorList>
    </citation>
    <scope>NUCLEOTIDE SEQUENCE [LARGE SCALE GENOMIC DNA]</scope>
    <source>
        <strain evidence="4 7">CNPSo 3157</strain>
    </source>
</reference>
<evidence type="ECO:0000313" key="2">
    <source>
        <dbReference type="EMBL" id="MPW19257.1"/>
    </source>
</evidence>
<dbReference type="EMBL" id="WHNP01000041">
    <property type="protein sequence ID" value="MPW21342.1"/>
    <property type="molecule type" value="Genomic_DNA"/>
</dbReference>
<dbReference type="Proteomes" id="UP000484381">
    <property type="component" value="Unassembled WGS sequence"/>
</dbReference>
<dbReference type="EMBL" id="WHNP01000018">
    <property type="protein sequence ID" value="MPW19257.1"/>
    <property type="molecule type" value="Genomic_DNA"/>
</dbReference>
<evidence type="ECO:0000313" key="3">
    <source>
        <dbReference type="EMBL" id="MPW21342.1"/>
    </source>
</evidence>
<evidence type="ECO:0000313" key="4">
    <source>
        <dbReference type="EMBL" id="MPW22346.1"/>
    </source>
</evidence>
<feature type="non-terminal residue" evidence="4">
    <location>
        <position position="61"/>
    </location>
</feature>
<feature type="region of interest" description="Disordered" evidence="1">
    <location>
        <begin position="1"/>
        <end position="24"/>
    </location>
</feature>
<protein>
    <submittedName>
        <fullName evidence="4">IS256 family transposase</fullName>
    </submittedName>
</protein>
<dbReference type="EMBL" id="WHNP01000148">
    <property type="protein sequence ID" value="MPW23869.1"/>
    <property type="molecule type" value="Genomic_DNA"/>
</dbReference>
<dbReference type="EMBL" id="WHNP01000063">
    <property type="protein sequence ID" value="MPW22346.1"/>
    <property type="molecule type" value="Genomic_DNA"/>
</dbReference>